<accession>A0AAD6T6E1</accession>
<feature type="region of interest" description="Disordered" evidence="1">
    <location>
        <begin position="606"/>
        <end position="677"/>
    </location>
</feature>
<keyword evidence="3" id="KW-1185">Reference proteome</keyword>
<evidence type="ECO:0000313" key="3">
    <source>
        <dbReference type="Proteomes" id="UP001218188"/>
    </source>
</evidence>
<proteinExistence type="predicted"/>
<organism evidence="2 3">
    <name type="scientific">Mycena alexandri</name>
    <dbReference type="NCBI Taxonomy" id="1745969"/>
    <lineage>
        <taxon>Eukaryota</taxon>
        <taxon>Fungi</taxon>
        <taxon>Dikarya</taxon>
        <taxon>Basidiomycota</taxon>
        <taxon>Agaricomycotina</taxon>
        <taxon>Agaricomycetes</taxon>
        <taxon>Agaricomycetidae</taxon>
        <taxon>Agaricales</taxon>
        <taxon>Marasmiineae</taxon>
        <taxon>Mycenaceae</taxon>
        <taxon>Mycena</taxon>
    </lineage>
</organism>
<dbReference type="AlphaFoldDB" id="A0AAD6T6E1"/>
<comment type="caution">
    <text evidence="2">The sequence shown here is derived from an EMBL/GenBank/DDBJ whole genome shotgun (WGS) entry which is preliminary data.</text>
</comment>
<evidence type="ECO:0000313" key="2">
    <source>
        <dbReference type="EMBL" id="KAJ7039960.1"/>
    </source>
</evidence>
<dbReference type="EMBL" id="JARJCM010000024">
    <property type="protein sequence ID" value="KAJ7039960.1"/>
    <property type="molecule type" value="Genomic_DNA"/>
</dbReference>
<evidence type="ECO:0000256" key="1">
    <source>
        <dbReference type="SAM" id="MobiDB-lite"/>
    </source>
</evidence>
<sequence>MALKHKVKLDDVATSISSLRYTAGGQQTVLRIDGQQKHDRRPKHPRFSRLSGAWWSMDVTVRSKKTVHINRTLNGPSKTLSVSNLIRTRGVEPRSASYKGVSEYSKPGIRCVKHTMSDILIPTRGLTKMNTLELPREARGVPYTTSDFFQYSYTWSPKIDREPRDVPHTTSEFFASFYPAATYSLDAPDAGSRTPCRELWIFVPLVGCVSKVQQDQDPPVTFGRGGVEPRSESLTRILILPDGAAKSSGLQHGPCCMTESVHRAPRCGSGKEGGPARSTLHVLVPVYRSIAESLTGNRLKSLPLLARGETQLESYSGVGRRNLRATRTTLLRDGAIGVRSRITAKVRFWSFGVFFVLRIFVLRRIRDDSKSTPRDGWSLLFELKPWKARTMKLKSHEDQVAELDQTTYGPTLTHTTCDTSPVHTHVSSDATPTGACSNSSRAEYRLPGRKSVRPAAASVRHKPPSRLRADSHVGLFAHSPALCKTGIYLDVESLGRKPSIRELMPMPTSRRIRLRANDTLSSLLPSPFTLPRVLRGFRSFAGTCLSPHPTARDIATIALHLRMRASLNIGVNGSMRLAGVLRSLLSQYTGTKMGLEMEMDVDTDMKGGAEQNRAGCADDDLRRSKRRGSRGVSVPPPLTQASGGGEQEGMMGSPWRALHPPPTDPHAHEPRSSSFSNAYRVRPPKLAHIPLVLLTSAHADDTEMLVAYRCLQACAPHPALVEASCAYLFRACTSSPYALVRPRAQGPISPRTQDVLRNITTRKFCGTWSEKGGEIAVHFARTTHVPPVTSARSACPPLFRPVSLYSTHQMHPGRRTLNIAPLAGLRDPGIGVAKPWLPLRSFPHLLRWLTGTGFPAPHRTPGTVSRPA</sequence>
<protein>
    <submittedName>
        <fullName evidence="2">Uncharacterized protein</fullName>
    </submittedName>
</protein>
<gene>
    <name evidence="2" type="ORF">C8F04DRAFT_1178315</name>
</gene>
<dbReference type="Proteomes" id="UP001218188">
    <property type="component" value="Unassembled WGS sequence"/>
</dbReference>
<reference evidence="2" key="1">
    <citation type="submission" date="2023-03" db="EMBL/GenBank/DDBJ databases">
        <title>Massive genome expansion in bonnet fungi (Mycena s.s.) driven by repeated elements and novel gene families across ecological guilds.</title>
        <authorList>
            <consortium name="Lawrence Berkeley National Laboratory"/>
            <person name="Harder C.B."/>
            <person name="Miyauchi S."/>
            <person name="Viragh M."/>
            <person name="Kuo A."/>
            <person name="Thoen E."/>
            <person name="Andreopoulos B."/>
            <person name="Lu D."/>
            <person name="Skrede I."/>
            <person name="Drula E."/>
            <person name="Henrissat B."/>
            <person name="Morin E."/>
            <person name="Kohler A."/>
            <person name="Barry K."/>
            <person name="LaButti K."/>
            <person name="Morin E."/>
            <person name="Salamov A."/>
            <person name="Lipzen A."/>
            <person name="Mereny Z."/>
            <person name="Hegedus B."/>
            <person name="Baldrian P."/>
            <person name="Stursova M."/>
            <person name="Weitz H."/>
            <person name="Taylor A."/>
            <person name="Grigoriev I.V."/>
            <person name="Nagy L.G."/>
            <person name="Martin F."/>
            <person name="Kauserud H."/>
        </authorList>
    </citation>
    <scope>NUCLEOTIDE SEQUENCE</scope>
    <source>
        <strain evidence="2">CBHHK200</strain>
    </source>
</reference>
<name>A0AAD6T6E1_9AGAR</name>